<comment type="caution">
    <text evidence="4">The sequence shown here is derived from an EMBL/GenBank/DDBJ whole genome shotgun (WGS) entry which is preliminary data.</text>
</comment>
<accession>A0AAD9UQF7</accession>
<evidence type="ECO:0000313" key="4">
    <source>
        <dbReference type="EMBL" id="KAK2197830.1"/>
    </source>
</evidence>
<protein>
    <submittedName>
        <fullName evidence="4">Bifunctional RNase P subunit p30/polymerase-histidinol phosphatase-like</fullName>
    </submittedName>
</protein>
<keyword evidence="3" id="KW-0819">tRNA processing</keyword>
<dbReference type="PANTHER" id="PTHR13031">
    <property type="entry name" value="RIBONUCLEASE P SUBUNIT P30"/>
    <property type="match status" value="1"/>
</dbReference>
<dbReference type="GO" id="GO:0003723">
    <property type="term" value="F:RNA binding"/>
    <property type="evidence" value="ECO:0007669"/>
    <property type="project" value="TreeGrafter"/>
</dbReference>
<evidence type="ECO:0000313" key="5">
    <source>
        <dbReference type="Proteomes" id="UP001214638"/>
    </source>
</evidence>
<dbReference type="GO" id="GO:0005655">
    <property type="term" value="C:nucleolar ribonuclease P complex"/>
    <property type="evidence" value="ECO:0007669"/>
    <property type="project" value="TreeGrafter"/>
</dbReference>
<dbReference type="Pfam" id="PF01876">
    <property type="entry name" value="RNase_P_p30"/>
    <property type="match status" value="1"/>
</dbReference>
<dbReference type="PANTHER" id="PTHR13031:SF0">
    <property type="entry name" value="RIBONUCLEASE P PROTEIN SUBUNIT P30"/>
    <property type="match status" value="1"/>
</dbReference>
<dbReference type="Gene3D" id="3.20.20.140">
    <property type="entry name" value="Metal-dependent hydrolases"/>
    <property type="match status" value="1"/>
</dbReference>
<dbReference type="InterPro" id="IPR002738">
    <property type="entry name" value="RNase_P_p30"/>
</dbReference>
<dbReference type="RefSeq" id="XP_067804672.1">
    <property type="nucleotide sequence ID" value="XM_067945881.1"/>
</dbReference>
<name>A0AAD9UQF7_9APIC</name>
<proteinExistence type="inferred from homology"/>
<evidence type="ECO:0000256" key="1">
    <source>
        <dbReference type="ARBA" id="ARBA00004123"/>
    </source>
</evidence>
<gene>
    <name evidence="4" type="ORF">BdWA1_000833</name>
</gene>
<sequence>MIDLNVLWPGSSMAMHTADVAYSLGWSKIAFNIYFKLDRCGIHQIIPRSTSLNYCSTNTTTEISFEKSFNSIIESTNPLTGHYFCSNNDKNGKVPRGCAFLKRATVVLLENFQPTLLNKIAESDEFDIVAVIPTDQRSFDMACDNLNCDLINLSAYCFFEPYKIRRGKLTNAIKRGCFFELSMPVNDIIEQVYMPQVQKRESGIHVDFETNYRSQLPSVLRHVPLKKLVMSQGSTNPKELSSPDTQIGMWNALVSFVYGKSSSVADCFSRAPKGCINKGAARRTFGTGIYIYKQGNILGPAFISQETNSQSYKVT</sequence>
<dbReference type="GO" id="GO:0008033">
    <property type="term" value="P:tRNA processing"/>
    <property type="evidence" value="ECO:0007669"/>
    <property type="project" value="UniProtKB-KW"/>
</dbReference>
<dbReference type="InterPro" id="IPR016195">
    <property type="entry name" value="Pol/histidinol_Pase-like"/>
</dbReference>
<comment type="similarity">
    <text evidence="2">Belongs to the eukaryotic/archaeal RNase P protein component 3 family.</text>
</comment>
<dbReference type="AlphaFoldDB" id="A0AAD9UQF7"/>
<dbReference type="EMBL" id="JALLKP010000001">
    <property type="protein sequence ID" value="KAK2197830.1"/>
    <property type="molecule type" value="Genomic_DNA"/>
</dbReference>
<dbReference type="Proteomes" id="UP001214638">
    <property type="component" value="Unassembled WGS sequence"/>
</dbReference>
<keyword evidence="5" id="KW-1185">Reference proteome</keyword>
<evidence type="ECO:0000256" key="3">
    <source>
        <dbReference type="ARBA" id="ARBA00022694"/>
    </source>
</evidence>
<dbReference type="KEGG" id="bdw:94335131"/>
<dbReference type="SUPFAM" id="SSF89550">
    <property type="entry name" value="PHP domain-like"/>
    <property type="match status" value="1"/>
</dbReference>
<comment type="subcellular location">
    <subcellularLocation>
        <location evidence="1">Nucleus</location>
    </subcellularLocation>
</comment>
<reference evidence="4" key="1">
    <citation type="journal article" date="2023" name="Nat. Microbiol.">
        <title>Babesia duncani multi-omics identifies virulence factors and drug targets.</title>
        <authorList>
            <person name="Singh P."/>
            <person name="Lonardi S."/>
            <person name="Liang Q."/>
            <person name="Vydyam P."/>
            <person name="Khabirova E."/>
            <person name="Fang T."/>
            <person name="Gihaz S."/>
            <person name="Thekkiniath J."/>
            <person name="Munshi M."/>
            <person name="Abel S."/>
            <person name="Ciampossin L."/>
            <person name="Batugedara G."/>
            <person name="Gupta M."/>
            <person name="Lu X.M."/>
            <person name="Lenz T."/>
            <person name="Chakravarty S."/>
            <person name="Cornillot E."/>
            <person name="Hu Y."/>
            <person name="Ma W."/>
            <person name="Gonzalez L.M."/>
            <person name="Sanchez S."/>
            <person name="Estrada K."/>
            <person name="Sanchez-Flores A."/>
            <person name="Montero E."/>
            <person name="Harb O.S."/>
            <person name="Le Roch K.G."/>
            <person name="Mamoun C.B."/>
        </authorList>
    </citation>
    <scope>NUCLEOTIDE SEQUENCE</scope>
    <source>
        <strain evidence="4">WA1</strain>
    </source>
</reference>
<evidence type="ECO:0000256" key="2">
    <source>
        <dbReference type="ARBA" id="ARBA00007331"/>
    </source>
</evidence>
<organism evidence="4 5">
    <name type="scientific">Babesia duncani</name>
    <dbReference type="NCBI Taxonomy" id="323732"/>
    <lineage>
        <taxon>Eukaryota</taxon>
        <taxon>Sar</taxon>
        <taxon>Alveolata</taxon>
        <taxon>Apicomplexa</taxon>
        <taxon>Aconoidasida</taxon>
        <taxon>Piroplasmida</taxon>
        <taxon>Babesiidae</taxon>
        <taxon>Babesia</taxon>
    </lineage>
</organism>
<dbReference type="GeneID" id="94335131"/>